<proteinExistence type="predicted"/>
<keyword evidence="2" id="KW-1185">Reference proteome</keyword>
<gene>
    <name evidence="1" type="ORF">RHMOL_Rhmol04G0217600</name>
</gene>
<evidence type="ECO:0000313" key="2">
    <source>
        <dbReference type="Proteomes" id="UP001062846"/>
    </source>
</evidence>
<comment type="caution">
    <text evidence="1">The sequence shown here is derived from an EMBL/GenBank/DDBJ whole genome shotgun (WGS) entry which is preliminary data.</text>
</comment>
<protein>
    <submittedName>
        <fullName evidence="1">Uncharacterized protein</fullName>
    </submittedName>
</protein>
<dbReference type="Proteomes" id="UP001062846">
    <property type="component" value="Chromosome 4"/>
</dbReference>
<dbReference type="EMBL" id="CM046391">
    <property type="protein sequence ID" value="KAI8559963.1"/>
    <property type="molecule type" value="Genomic_DNA"/>
</dbReference>
<evidence type="ECO:0000313" key="1">
    <source>
        <dbReference type="EMBL" id="KAI8559963.1"/>
    </source>
</evidence>
<reference evidence="1" key="1">
    <citation type="submission" date="2022-02" db="EMBL/GenBank/DDBJ databases">
        <title>Plant Genome Project.</title>
        <authorList>
            <person name="Zhang R.-G."/>
        </authorList>
    </citation>
    <scope>NUCLEOTIDE SEQUENCE</scope>
    <source>
        <strain evidence="1">AT1</strain>
    </source>
</reference>
<name>A0ACC0P555_RHOML</name>
<organism evidence="1 2">
    <name type="scientific">Rhododendron molle</name>
    <name type="common">Chinese azalea</name>
    <name type="synonym">Azalea mollis</name>
    <dbReference type="NCBI Taxonomy" id="49168"/>
    <lineage>
        <taxon>Eukaryota</taxon>
        <taxon>Viridiplantae</taxon>
        <taxon>Streptophyta</taxon>
        <taxon>Embryophyta</taxon>
        <taxon>Tracheophyta</taxon>
        <taxon>Spermatophyta</taxon>
        <taxon>Magnoliopsida</taxon>
        <taxon>eudicotyledons</taxon>
        <taxon>Gunneridae</taxon>
        <taxon>Pentapetalae</taxon>
        <taxon>asterids</taxon>
        <taxon>Ericales</taxon>
        <taxon>Ericaceae</taxon>
        <taxon>Ericoideae</taxon>
        <taxon>Rhodoreae</taxon>
        <taxon>Rhododendron</taxon>
    </lineage>
</organism>
<accession>A0ACC0P555</accession>
<sequence length="200" mass="20359">MEQSDAPGGDTSLRFEVTPSPIPPGDDTTVGGISETTEVSAVVVDGSGGGDGGSVVLAGYGQGTETPGAVESRGDVEAVGQSEAAVGEEERTTESPGGGSLDRAAEETETSPVREPRADLGKAPIVEDEPVVEDTPPMFMGSGAGAGSSRHIGMGDYLVTASMEDVLKVVRGFPELAEALLESREVELQAELWTGGAREP</sequence>